<protein>
    <submittedName>
        <fullName evidence="1">Uncharacterized protein</fullName>
    </submittedName>
</protein>
<proteinExistence type="predicted"/>
<organism evidence="1 2">
    <name type="scientific">Necator americanus</name>
    <name type="common">Human hookworm</name>
    <dbReference type="NCBI Taxonomy" id="51031"/>
    <lineage>
        <taxon>Eukaryota</taxon>
        <taxon>Metazoa</taxon>
        <taxon>Ecdysozoa</taxon>
        <taxon>Nematoda</taxon>
        <taxon>Chromadorea</taxon>
        <taxon>Rhabditida</taxon>
        <taxon>Rhabditina</taxon>
        <taxon>Rhabditomorpha</taxon>
        <taxon>Strongyloidea</taxon>
        <taxon>Ancylostomatidae</taxon>
        <taxon>Bunostominae</taxon>
        <taxon>Necator</taxon>
    </lineage>
</organism>
<evidence type="ECO:0000313" key="1">
    <source>
        <dbReference type="EMBL" id="KAK6754597.1"/>
    </source>
</evidence>
<dbReference type="Proteomes" id="UP001303046">
    <property type="component" value="Unassembled WGS sequence"/>
</dbReference>
<name>A0ABR1DVY6_NECAM</name>
<evidence type="ECO:0000313" key="2">
    <source>
        <dbReference type="Proteomes" id="UP001303046"/>
    </source>
</evidence>
<gene>
    <name evidence="1" type="primary">Necator_chrV.g18327</name>
    <name evidence="1" type="ORF">RB195_013536</name>
</gene>
<comment type="caution">
    <text evidence="1">The sequence shown here is derived from an EMBL/GenBank/DDBJ whole genome shotgun (WGS) entry which is preliminary data.</text>
</comment>
<reference evidence="1 2" key="1">
    <citation type="submission" date="2023-08" db="EMBL/GenBank/DDBJ databases">
        <title>A Necator americanus chromosomal reference genome.</title>
        <authorList>
            <person name="Ilik V."/>
            <person name="Petrzelkova K.J."/>
            <person name="Pardy F."/>
            <person name="Fuh T."/>
            <person name="Niatou-Singa F.S."/>
            <person name="Gouil Q."/>
            <person name="Baker L."/>
            <person name="Ritchie M.E."/>
            <person name="Jex A.R."/>
            <person name="Gazzola D."/>
            <person name="Li H."/>
            <person name="Toshio Fujiwara R."/>
            <person name="Zhan B."/>
            <person name="Aroian R.V."/>
            <person name="Pafco B."/>
            <person name="Schwarz E.M."/>
        </authorList>
    </citation>
    <scope>NUCLEOTIDE SEQUENCE [LARGE SCALE GENOMIC DNA]</scope>
    <source>
        <strain evidence="1 2">Aroian</strain>
        <tissue evidence="1">Whole animal</tissue>
    </source>
</reference>
<keyword evidence="2" id="KW-1185">Reference proteome</keyword>
<accession>A0ABR1DVY6</accession>
<dbReference type="EMBL" id="JAVFWL010000005">
    <property type="protein sequence ID" value="KAK6754597.1"/>
    <property type="molecule type" value="Genomic_DNA"/>
</dbReference>
<sequence>MDQRLRHQFRIVTAPIVGSKRPEDQRSCVGGWSRTGAVKLATGIEVESSQTVGMSDLSKALPRFYQLAPLASH</sequence>